<evidence type="ECO:0000313" key="2">
    <source>
        <dbReference type="Proteomes" id="UP001249851"/>
    </source>
</evidence>
<name>A0AAD9QG88_ACRCE</name>
<protein>
    <submittedName>
        <fullName evidence="1">Uncharacterized protein</fullName>
    </submittedName>
</protein>
<sequence>MLPLRGSPVSMTLADSKAREILGKVAYHRQAIPTKNVHQKKVTSINRFLFRFWNPRDAMA</sequence>
<dbReference type="AlphaFoldDB" id="A0AAD9QG88"/>
<keyword evidence="2" id="KW-1185">Reference proteome</keyword>
<evidence type="ECO:0000313" key="1">
    <source>
        <dbReference type="EMBL" id="KAK2560305.1"/>
    </source>
</evidence>
<proteinExistence type="predicted"/>
<gene>
    <name evidence="1" type="ORF">P5673_017304</name>
</gene>
<organism evidence="1 2">
    <name type="scientific">Acropora cervicornis</name>
    <name type="common">Staghorn coral</name>
    <dbReference type="NCBI Taxonomy" id="6130"/>
    <lineage>
        <taxon>Eukaryota</taxon>
        <taxon>Metazoa</taxon>
        <taxon>Cnidaria</taxon>
        <taxon>Anthozoa</taxon>
        <taxon>Hexacorallia</taxon>
        <taxon>Scleractinia</taxon>
        <taxon>Astrocoeniina</taxon>
        <taxon>Acroporidae</taxon>
        <taxon>Acropora</taxon>
    </lineage>
</organism>
<reference evidence="1" key="1">
    <citation type="journal article" date="2023" name="G3 (Bethesda)">
        <title>Whole genome assembly and annotation of the endangered Caribbean coral Acropora cervicornis.</title>
        <authorList>
            <person name="Selwyn J.D."/>
            <person name="Vollmer S.V."/>
        </authorList>
    </citation>
    <scope>NUCLEOTIDE SEQUENCE</scope>
    <source>
        <strain evidence="1">K2</strain>
    </source>
</reference>
<reference evidence="1" key="2">
    <citation type="journal article" date="2023" name="Science">
        <title>Genomic signatures of disease resistance in endangered staghorn corals.</title>
        <authorList>
            <person name="Vollmer S.V."/>
            <person name="Selwyn J.D."/>
            <person name="Despard B.A."/>
            <person name="Roesel C.L."/>
        </authorList>
    </citation>
    <scope>NUCLEOTIDE SEQUENCE</scope>
    <source>
        <strain evidence="1">K2</strain>
    </source>
</reference>
<accession>A0AAD9QG88</accession>
<dbReference type="EMBL" id="JARQWQ010000037">
    <property type="protein sequence ID" value="KAK2560305.1"/>
    <property type="molecule type" value="Genomic_DNA"/>
</dbReference>
<dbReference type="Proteomes" id="UP001249851">
    <property type="component" value="Unassembled WGS sequence"/>
</dbReference>
<comment type="caution">
    <text evidence="1">The sequence shown here is derived from an EMBL/GenBank/DDBJ whole genome shotgun (WGS) entry which is preliminary data.</text>
</comment>